<dbReference type="SUPFAM" id="SSF141868">
    <property type="entry name" value="EAL domain-like"/>
    <property type="match status" value="1"/>
</dbReference>
<dbReference type="Pfam" id="PF00990">
    <property type="entry name" value="GGDEF"/>
    <property type="match status" value="1"/>
</dbReference>
<dbReference type="SUPFAM" id="SSF55785">
    <property type="entry name" value="PYP-like sensor domain (PAS domain)"/>
    <property type="match status" value="1"/>
</dbReference>
<sequence length="567" mass="62697">MKPNSSEPKWRLSTPLSTLRDISALGFGREEALKLCQLLADNTREGVIFLDRQGCVLMANATGSTLLGGSRQSIGKPINQLLQAMSPDGYQCRVEEGLFERLCEGETCTVALSHGAADLYLIHSRELQSKSAYAVAWLRKLNSPREAMLRAGGLDSLTGFAGRQAFENALSQAMERAQSGTSSGLLYIDLYHFKVINESCGNDGGDELLKQVAGIFVSCLRGKDMLARLGSDEFGVLLSDCSLSGASQMASRIVKKVESFRFRWSGQELAIGISIGVVAINAEGESANQLLAAANASCNAAKKSGRNRIKVYHGDARIKARQESMQWLSRIQKAIAEDRFILYAQPIVATEDIRHRHHSEVLLRMRDEEGALVSPGEFIPAAEQFGLMEELDRLVLRKVLAYMSEQDDEHHYAVNVSGASLGDSKYCDYVCKMLDETGVDPARIQFEITETAAISSRRAAIELMRELGSRGCKFFLDDFGRGQSSLAYLRDLPVHYIKIDGLFVKNMLRDAKDYAMVSTINHLAHVMDLKTVAEYVENEELRDALEKLGVDFVQGYLISRPEPLEEN</sequence>
<dbReference type="Pfam" id="PF00563">
    <property type="entry name" value="EAL"/>
    <property type="match status" value="1"/>
</dbReference>
<dbReference type="SMART" id="SM00267">
    <property type="entry name" value="GGDEF"/>
    <property type="match status" value="1"/>
</dbReference>
<dbReference type="PANTHER" id="PTHR33121:SF23">
    <property type="entry name" value="CYCLIC DI-GMP PHOSPHODIESTERASE PDEB"/>
    <property type="match status" value="1"/>
</dbReference>
<dbReference type="CDD" id="cd01949">
    <property type="entry name" value="GGDEF"/>
    <property type="match status" value="1"/>
</dbReference>
<organism evidence="3 4">
    <name type="scientific">Pseudoteredinibacter isoporae</name>
    <dbReference type="NCBI Taxonomy" id="570281"/>
    <lineage>
        <taxon>Bacteria</taxon>
        <taxon>Pseudomonadati</taxon>
        <taxon>Pseudomonadota</taxon>
        <taxon>Gammaproteobacteria</taxon>
        <taxon>Cellvibrionales</taxon>
        <taxon>Cellvibrionaceae</taxon>
        <taxon>Pseudoteredinibacter</taxon>
    </lineage>
</organism>
<dbReference type="InterPro" id="IPR035965">
    <property type="entry name" value="PAS-like_dom_sf"/>
</dbReference>
<dbReference type="PANTHER" id="PTHR33121">
    <property type="entry name" value="CYCLIC DI-GMP PHOSPHODIESTERASE PDEF"/>
    <property type="match status" value="1"/>
</dbReference>
<dbReference type="GO" id="GO:0071111">
    <property type="term" value="F:cyclic-guanylate-specific phosphodiesterase activity"/>
    <property type="evidence" value="ECO:0007669"/>
    <property type="project" value="InterPro"/>
</dbReference>
<keyword evidence="4" id="KW-1185">Reference proteome</keyword>
<comment type="caution">
    <text evidence="3">The sequence shown here is derived from an EMBL/GenBank/DDBJ whole genome shotgun (WGS) entry which is preliminary data.</text>
</comment>
<dbReference type="SMART" id="SM00052">
    <property type="entry name" value="EAL"/>
    <property type="match status" value="1"/>
</dbReference>
<evidence type="ECO:0000259" key="1">
    <source>
        <dbReference type="PROSITE" id="PS50883"/>
    </source>
</evidence>
<dbReference type="InterPro" id="IPR000160">
    <property type="entry name" value="GGDEF_dom"/>
</dbReference>
<dbReference type="Gene3D" id="3.30.70.270">
    <property type="match status" value="1"/>
</dbReference>
<dbReference type="Gene3D" id="3.30.450.20">
    <property type="entry name" value="PAS domain"/>
    <property type="match status" value="1"/>
</dbReference>
<dbReference type="PROSITE" id="PS50883">
    <property type="entry name" value="EAL"/>
    <property type="match status" value="1"/>
</dbReference>
<dbReference type="InterPro" id="IPR029787">
    <property type="entry name" value="Nucleotide_cyclase"/>
</dbReference>
<dbReference type="Gene3D" id="3.20.20.450">
    <property type="entry name" value="EAL domain"/>
    <property type="match status" value="1"/>
</dbReference>
<evidence type="ECO:0000313" key="4">
    <source>
        <dbReference type="Proteomes" id="UP000528457"/>
    </source>
</evidence>
<dbReference type="InterPro" id="IPR043128">
    <property type="entry name" value="Rev_trsase/Diguanyl_cyclase"/>
</dbReference>
<reference evidence="3 4" key="1">
    <citation type="submission" date="2020-08" db="EMBL/GenBank/DDBJ databases">
        <title>Genomic Encyclopedia of Type Strains, Phase IV (KMG-IV): sequencing the most valuable type-strain genomes for metagenomic binning, comparative biology and taxonomic classification.</title>
        <authorList>
            <person name="Goeker M."/>
        </authorList>
    </citation>
    <scope>NUCLEOTIDE SEQUENCE [LARGE SCALE GENOMIC DNA]</scope>
    <source>
        <strain evidence="3 4">DSM 22368</strain>
    </source>
</reference>
<dbReference type="InParanoid" id="A0A7X0JP72"/>
<protein>
    <submittedName>
        <fullName evidence="3">Diguanylate cyclase (GGDEF)-like protein</fullName>
    </submittedName>
</protein>
<dbReference type="InterPro" id="IPR001633">
    <property type="entry name" value="EAL_dom"/>
</dbReference>
<feature type="domain" description="EAL" evidence="1">
    <location>
        <begin position="324"/>
        <end position="567"/>
    </location>
</feature>
<dbReference type="InterPro" id="IPR050706">
    <property type="entry name" value="Cyclic-di-GMP_PDE-like"/>
</dbReference>
<evidence type="ECO:0000313" key="3">
    <source>
        <dbReference type="EMBL" id="MBB6519740.1"/>
    </source>
</evidence>
<proteinExistence type="predicted"/>
<dbReference type="EMBL" id="JACHHT010000001">
    <property type="protein sequence ID" value="MBB6519740.1"/>
    <property type="molecule type" value="Genomic_DNA"/>
</dbReference>
<evidence type="ECO:0000259" key="2">
    <source>
        <dbReference type="PROSITE" id="PS50887"/>
    </source>
</evidence>
<dbReference type="Proteomes" id="UP000528457">
    <property type="component" value="Unassembled WGS sequence"/>
</dbReference>
<dbReference type="NCBIfam" id="TIGR00254">
    <property type="entry name" value="GGDEF"/>
    <property type="match status" value="1"/>
</dbReference>
<dbReference type="AlphaFoldDB" id="A0A7X0JP72"/>
<dbReference type="InterPro" id="IPR035919">
    <property type="entry name" value="EAL_sf"/>
</dbReference>
<feature type="domain" description="GGDEF" evidence="2">
    <location>
        <begin position="181"/>
        <end position="314"/>
    </location>
</feature>
<name>A0A7X0JP72_9GAMM</name>
<dbReference type="PROSITE" id="PS50887">
    <property type="entry name" value="GGDEF"/>
    <property type="match status" value="1"/>
</dbReference>
<gene>
    <name evidence="3" type="ORF">HNR48_000018</name>
</gene>
<accession>A0A7X0JP72</accession>
<dbReference type="CDD" id="cd01948">
    <property type="entry name" value="EAL"/>
    <property type="match status" value="1"/>
</dbReference>
<dbReference type="SUPFAM" id="SSF55073">
    <property type="entry name" value="Nucleotide cyclase"/>
    <property type="match status" value="1"/>
</dbReference>
<dbReference type="RefSeq" id="WP_166853228.1">
    <property type="nucleotide sequence ID" value="NZ_JAAONY010000001.1"/>
</dbReference>